<dbReference type="PROSITE" id="PS50142">
    <property type="entry name" value="RNASE_3_2"/>
    <property type="match status" value="1"/>
</dbReference>
<dbReference type="SUPFAM" id="SSF54768">
    <property type="entry name" value="dsRNA-binding domain-like"/>
    <property type="match status" value="1"/>
</dbReference>
<dbReference type="SUPFAM" id="SSF69065">
    <property type="entry name" value="RNase III domain-like"/>
    <property type="match status" value="1"/>
</dbReference>
<reference evidence="3 4" key="1">
    <citation type="submission" date="2016-07" db="EMBL/GenBank/DDBJ databases">
        <title>Pervasive Adenine N6-methylation of Active Genes in Fungi.</title>
        <authorList>
            <consortium name="DOE Joint Genome Institute"/>
            <person name="Mondo S.J."/>
            <person name="Dannebaum R.O."/>
            <person name="Kuo R.C."/>
            <person name="Labutti K."/>
            <person name="Haridas S."/>
            <person name="Kuo A."/>
            <person name="Salamov A."/>
            <person name="Ahrendt S.R."/>
            <person name="Lipzen A."/>
            <person name="Sullivan W."/>
            <person name="Andreopoulos W.B."/>
            <person name="Clum A."/>
            <person name="Lindquist E."/>
            <person name="Daum C."/>
            <person name="Ramamoorthy G.K."/>
            <person name="Gryganskyi A."/>
            <person name="Culley D."/>
            <person name="Magnuson J.K."/>
            <person name="James T.Y."/>
            <person name="O'Malley M.A."/>
            <person name="Stajich J.E."/>
            <person name="Spatafora J.W."/>
            <person name="Visel A."/>
            <person name="Grigoriev I.V."/>
        </authorList>
    </citation>
    <scope>NUCLEOTIDE SEQUENCE [LARGE SCALE GENOMIC DNA]</scope>
    <source>
        <strain evidence="3 4">68-887.2</strain>
    </source>
</reference>
<dbReference type="GO" id="GO:0006396">
    <property type="term" value="P:RNA processing"/>
    <property type="evidence" value="ECO:0007669"/>
    <property type="project" value="InterPro"/>
</dbReference>
<feature type="region of interest" description="Disordered" evidence="1">
    <location>
        <begin position="159"/>
        <end position="202"/>
    </location>
</feature>
<dbReference type="Proteomes" id="UP000193986">
    <property type="component" value="Unassembled WGS sequence"/>
</dbReference>
<dbReference type="Gene3D" id="1.10.1520.10">
    <property type="entry name" value="Ribonuclease III domain"/>
    <property type="match status" value="1"/>
</dbReference>
<dbReference type="SMART" id="SM00535">
    <property type="entry name" value="RIBOc"/>
    <property type="match status" value="1"/>
</dbReference>
<dbReference type="InterPro" id="IPR000999">
    <property type="entry name" value="RNase_III_dom"/>
</dbReference>
<name>A0A1Y2B3L3_9TREE</name>
<feature type="domain" description="RNase III" evidence="2">
    <location>
        <begin position="25"/>
        <end position="151"/>
    </location>
</feature>
<accession>A0A1Y2B3L3</accession>
<dbReference type="OrthoDB" id="2392202at2759"/>
<dbReference type="AlphaFoldDB" id="A0A1Y2B3L3"/>
<dbReference type="GO" id="GO:0004525">
    <property type="term" value="F:ribonuclease III activity"/>
    <property type="evidence" value="ECO:0007669"/>
    <property type="project" value="InterPro"/>
</dbReference>
<dbReference type="Pfam" id="PF00636">
    <property type="entry name" value="Ribonuclease_3"/>
    <property type="match status" value="1"/>
</dbReference>
<evidence type="ECO:0000313" key="4">
    <source>
        <dbReference type="Proteomes" id="UP000193986"/>
    </source>
</evidence>
<dbReference type="InParanoid" id="A0A1Y2B3L3"/>
<dbReference type="EMBL" id="MCFC01000027">
    <property type="protein sequence ID" value="ORY29150.1"/>
    <property type="molecule type" value="Genomic_DNA"/>
</dbReference>
<sequence>MSDSLLNFALPPLPSDLPLPPLPEIKDQELRQQVFTHSSYYAVPRRATSLDVEGGDKLLDNEKLEHVGDGLLGAVVTVLLHDLFPNLKHGPATMLKAHLVRDATLAQLSRRYEFPSFLRAGKAATYNLISGEKTVANLFEAYIAGLYYSYLQPRTLSSTVPRTRIPTPPRTPQKTGPATTESESITSKSSPSTPPPTTHTHITHGQAMDQLEEWLIPLFTPLAHWVLQEMRKEQARLDLLVASKNDDSHLDDDAIGAMARLNEHFTVKQGGKPEYCAKRAAGDMWYVMVIAIMKDGTQRTAEATRNTKKLASTVAAWKICQELGI</sequence>
<protein>
    <submittedName>
        <fullName evidence="3">Ribonuclease III domain-containing protein</fullName>
    </submittedName>
</protein>
<dbReference type="InterPro" id="IPR036389">
    <property type="entry name" value="RNase_III_sf"/>
</dbReference>
<evidence type="ECO:0000259" key="2">
    <source>
        <dbReference type="PROSITE" id="PS50142"/>
    </source>
</evidence>
<proteinExistence type="predicted"/>
<gene>
    <name evidence="3" type="ORF">BCR39DRAFT_532959</name>
</gene>
<organism evidence="3 4">
    <name type="scientific">Naematelia encephala</name>
    <dbReference type="NCBI Taxonomy" id="71784"/>
    <lineage>
        <taxon>Eukaryota</taxon>
        <taxon>Fungi</taxon>
        <taxon>Dikarya</taxon>
        <taxon>Basidiomycota</taxon>
        <taxon>Agaricomycotina</taxon>
        <taxon>Tremellomycetes</taxon>
        <taxon>Tremellales</taxon>
        <taxon>Naemateliaceae</taxon>
        <taxon>Naematelia</taxon>
    </lineage>
</organism>
<feature type="compositionally biased region" description="Low complexity" evidence="1">
    <location>
        <begin position="179"/>
        <end position="191"/>
    </location>
</feature>
<comment type="caution">
    <text evidence="3">The sequence shown here is derived from an EMBL/GenBank/DDBJ whole genome shotgun (WGS) entry which is preliminary data.</text>
</comment>
<dbReference type="CDD" id="cd00593">
    <property type="entry name" value="RIBOc"/>
    <property type="match status" value="1"/>
</dbReference>
<dbReference type="STRING" id="71784.A0A1Y2B3L3"/>
<evidence type="ECO:0000256" key="1">
    <source>
        <dbReference type="SAM" id="MobiDB-lite"/>
    </source>
</evidence>
<keyword evidence="4" id="KW-1185">Reference proteome</keyword>
<evidence type="ECO:0000313" key="3">
    <source>
        <dbReference type="EMBL" id="ORY29150.1"/>
    </source>
</evidence>